<feature type="compositionally biased region" description="Polar residues" evidence="1">
    <location>
        <begin position="167"/>
        <end position="182"/>
    </location>
</feature>
<dbReference type="InterPro" id="IPR035303">
    <property type="entry name" value="DUF5364"/>
</dbReference>
<feature type="region of interest" description="Disordered" evidence="1">
    <location>
        <begin position="1"/>
        <end position="70"/>
    </location>
</feature>
<evidence type="ECO:0000256" key="1">
    <source>
        <dbReference type="SAM" id="MobiDB-lite"/>
    </source>
</evidence>
<feature type="compositionally biased region" description="Basic and acidic residues" evidence="1">
    <location>
        <begin position="47"/>
        <end position="70"/>
    </location>
</feature>
<feature type="compositionally biased region" description="Low complexity" evidence="1">
    <location>
        <begin position="37"/>
        <end position="46"/>
    </location>
</feature>
<feature type="compositionally biased region" description="Basic and acidic residues" evidence="1">
    <location>
        <begin position="151"/>
        <end position="161"/>
    </location>
</feature>
<dbReference type="EMBL" id="HE580268">
    <property type="protein sequence ID" value="CCD23639.1"/>
    <property type="molecule type" value="Genomic_DNA"/>
</dbReference>
<dbReference type="HOGENOM" id="CLU_125618_0_0_1"/>
<name>G0W778_NAUDC</name>
<dbReference type="OMA" id="YRYHEDI"/>
<dbReference type="GeneID" id="11497796"/>
<keyword evidence="3" id="KW-1185">Reference proteome</keyword>
<protein>
    <submittedName>
        <fullName evidence="2">Uncharacterized protein</fullName>
    </submittedName>
</protein>
<dbReference type="RefSeq" id="XP_003668882.1">
    <property type="nucleotide sequence ID" value="XM_003668834.1"/>
</dbReference>
<feature type="compositionally biased region" description="Polar residues" evidence="1">
    <location>
        <begin position="189"/>
        <end position="200"/>
    </location>
</feature>
<organism evidence="2 3">
    <name type="scientific">Naumovozyma dairenensis (strain ATCC 10597 / BCRC 20456 / CBS 421 / NBRC 0211 / NRRL Y-12639)</name>
    <name type="common">Saccharomyces dairenensis</name>
    <dbReference type="NCBI Taxonomy" id="1071378"/>
    <lineage>
        <taxon>Eukaryota</taxon>
        <taxon>Fungi</taxon>
        <taxon>Dikarya</taxon>
        <taxon>Ascomycota</taxon>
        <taxon>Saccharomycotina</taxon>
        <taxon>Saccharomycetes</taxon>
        <taxon>Saccharomycetales</taxon>
        <taxon>Saccharomycetaceae</taxon>
        <taxon>Naumovozyma</taxon>
    </lineage>
</organism>
<feature type="compositionally biased region" description="Basic and acidic residues" evidence="1">
    <location>
        <begin position="1"/>
        <end position="19"/>
    </location>
</feature>
<dbReference type="Pfam" id="PF17322">
    <property type="entry name" value="DUF5364"/>
    <property type="match status" value="1"/>
</dbReference>
<proteinExistence type="predicted"/>
<dbReference type="OrthoDB" id="4069039at2759"/>
<dbReference type="Proteomes" id="UP000000689">
    <property type="component" value="Chromosome 2"/>
</dbReference>
<evidence type="ECO:0000313" key="3">
    <source>
        <dbReference type="Proteomes" id="UP000000689"/>
    </source>
</evidence>
<reference evidence="2 3" key="1">
    <citation type="journal article" date="2011" name="Proc. Natl. Acad. Sci. U.S.A.">
        <title>Evolutionary erosion of yeast sex chromosomes by mating-type switching accidents.</title>
        <authorList>
            <person name="Gordon J.L."/>
            <person name="Armisen D."/>
            <person name="Proux-Wera E."/>
            <person name="Oheigeartaigh S.S."/>
            <person name="Byrne K.P."/>
            <person name="Wolfe K.H."/>
        </authorList>
    </citation>
    <scope>NUCLEOTIDE SEQUENCE [LARGE SCALE GENOMIC DNA]</scope>
    <source>
        <strain evidence="3">ATCC 10597 / BCRC 20456 / CBS 421 / NBRC 0211 / NRRL Y-12639</strain>
    </source>
</reference>
<accession>G0W778</accession>
<dbReference type="AlphaFoldDB" id="G0W778"/>
<dbReference type="eggNOG" id="ENOG502S8M8">
    <property type="taxonomic scope" value="Eukaryota"/>
</dbReference>
<evidence type="ECO:0000313" key="2">
    <source>
        <dbReference type="EMBL" id="CCD23639.1"/>
    </source>
</evidence>
<sequence>MDSYNLKKENRKKFSENQRSKNRHATQSDRKYKAINKQKQQQQQQLQEKEKEGQDTVVEEKEPPSNAYRYHEDIDLAFEELLIDDNDNLEINKKLKNVLNKRVNNDDTDELLEQTKVDKPLTKKMLDNLDIKSLNNLLKPSLRSLDNADAGREHLNNNKDANDDDQSATIEQQQQQLPSPRMSNERAPNKTNAATSNTLLPSELTEEQSFLDSLL</sequence>
<dbReference type="KEGG" id="ndi:NDAI_0B06070"/>
<feature type="region of interest" description="Disordered" evidence="1">
    <location>
        <begin position="151"/>
        <end position="215"/>
    </location>
</feature>
<gene>
    <name evidence="2" type="primary">NDAI0B06070</name>
    <name evidence="2" type="ordered locus">NDAI_0B06070</name>
</gene>